<dbReference type="PANTHER" id="PTHR21456:SF2">
    <property type="entry name" value="EARLY ESTROGEN-INDUCED GENE 1 PROTEIN"/>
    <property type="match status" value="1"/>
</dbReference>
<dbReference type="PANTHER" id="PTHR21456">
    <property type="entry name" value="FAMILY WITH SEQUENCE SIMILARITY 102"/>
    <property type="match status" value="1"/>
</dbReference>
<gene>
    <name evidence="4" type="primary">Fam102a</name>
</gene>
<dbReference type="RefSeq" id="XP_040592816.1">
    <property type="nucleotide sequence ID" value="XM_040736882.1"/>
</dbReference>
<feature type="domain" description="C2 NT-type" evidence="2">
    <location>
        <begin position="2"/>
        <end position="166"/>
    </location>
</feature>
<dbReference type="InterPro" id="IPR019448">
    <property type="entry name" value="NT-C2"/>
</dbReference>
<evidence type="ECO:0000313" key="4">
    <source>
        <dbReference type="RefSeq" id="XP_040592816.1"/>
    </source>
</evidence>
<evidence type="ECO:0000259" key="2">
    <source>
        <dbReference type="PROSITE" id="PS51840"/>
    </source>
</evidence>
<protein>
    <submittedName>
        <fullName evidence="4">Protein FAM102A isoform X1</fullName>
    </submittedName>
</protein>
<dbReference type="Pfam" id="PF10358">
    <property type="entry name" value="NT-C2"/>
    <property type="match status" value="1"/>
</dbReference>
<organism evidence="3 4">
    <name type="scientific">Mesocricetus auratus</name>
    <name type="common">Golden hamster</name>
    <dbReference type="NCBI Taxonomy" id="10036"/>
    <lineage>
        <taxon>Eukaryota</taxon>
        <taxon>Metazoa</taxon>
        <taxon>Chordata</taxon>
        <taxon>Craniata</taxon>
        <taxon>Vertebrata</taxon>
        <taxon>Euteleostomi</taxon>
        <taxon>Mammalia</taxon>
        <taxon>Eutheria</taxon>
        <taxon>Euarchontoglires</taxon>
        <taxon>Glires</taxon>
        <taxon>Rodentia</taxon>
        <taxon>Myomorpha</taxon>
        <taxon>Muroidea</taxon>
        <taxon>Cricetidae</taxon>
        <taxon>Cricetinae</taxon>
        <taxon>Mesocricetus</taxon>
    </lineage>
</organism>
<accession>A0ABM2WPX7</accession>
<name>A0ABM2WPX7_MESAU</name>
<sequence length="254" mass="28352">MAFLMKKKKFKFQTTFTLEELTAVPFVNGVLFCKVRLLDGGDFVSLSSREEVQENCVRWRKRFTFVCKMSANPATGLLDPCIFRVSVRKELKGGKAYSKFLHSDKLGFHPIHPCGPARLCCPSVSHLYTSQEEYVQTGWRKVLPTSLSTRTEEGLMSICQTLCSSLPRGSRPLCSVVSPHPTSSSHGPSLLLCLLFCELLTAWPCSLGNNVSVLQTTMSFRLRHTGPSAPWDSIQRVLCATQGCELLALLHWCC</sequence>
<comment type="similarity">
    <text evidence="1">Belongs to the EEIG family.</text>
</comment>
<proteinExistence type="inferred from homology"/>
<evidence type="ECO:0000256" key="1">
    <source>
        <dbReference type="ARBA" id="ARBA00034780"/>
    </source>
</evidence>
<dbReference type="PROSITE" id="PS51840">
    <property type="entry name" value="C2_NT"/>
    <property type="match status" value="1"/>
</dbReference>
<dbReference type="Proteomes" id="UP000886700">
    <property type="component" value="Unplaced"/>
</dbReference>
<dbReference type="GeneID" id="121136458"/>
<evidence type="ECO:0000313" key="3">
    <source>
        <dbReference type="Proteomes" id="UP000886700"/>
    </source>
</evidence>
<keyword evidence="3" id="KW-1185">Reference proteome</keyword>
<reference evidence="4" key="1">
    <citation type="submission" date="2025-08" db="UniProtKB">
        <authorList>
            <consortium name="RefSeq"/>
        </authorList>
    </citation>
    <scope>IDENTIFICATION</scope>
    <source>
        <tissue evidence="4">Liver</tissue>
    </source>
</reference>
<dbReference type="InterPro" id="IPR039931">
    <property type="entry name" value="EEIG1/2-like"/>
</dbReference>